<dbReference type="Gene3D" id="3.40.50.1820">
    <property type="entry name" value="alpha/beta hydrolase"/>
    <property type="match status" value="1"/>
</dbReference>
<evidence type="ECO:0000313" key="3">
    <source>
        <dbReference type="Proteomes" id="UP001300502"/>
    </source>
</evidence>
<accession>A0AAV9I9W2</accession>
<dbReference type="GO" id="GO:0017171">
    <property type="term" value="F:serine hydrolase activity"/>
    <property type="evidence" value="ECO:0007669"/>
    <property type="project" value="TreeGrafter"/>
</dbReference>
<evidence type="ECO:0000313" key="2">
    <source>
        <dbReference type="EMBL" id="KAK4524199.1"/>
    </source>
</evidence>
<dbReference type="AlphaFoldDB" id="A0AAV9I9W2"/>
<dbReference type="Proteomes" id="UP001300502">
    <property type="component" value="Unassembled WGS sequence"/>
</dbReference>
<dbReference type="PANTHER" id="PTHR20908">
    <property type="entry name" value="LD15586P"/>
    <property type="match status" value="1"/>
</dbReference>
<evidence type="ECO:0008006" key="4">
    <source>
        <dbReference type="Google" id="ProtNLM"/>
    </source>
</evidence>
<reference evidence="2 3" key="1">
    <citation type="submission" date="2022-07" db="EMBL/GenBank/DDBJ databases">
        <title>Genome-wide signatures of adaptation to extreme environments.</title>
        <authorList>
            <person name="Cho C.H."/>
            <person name="Yoon H.S."/>
        </authorList>
    </citation>
    <scope>NUCLEOTIDE SEQUENCE [LARGE SCALE GENOMIC DNA]</scope>
    <source>
        <strain evidence="2 3">108.79 E11</strain>
    </source>
</reference>
<organism evidence="2 3">
    <name type="scientific">Galdieria yellowstonensis</name>
    <dbReference type="NCBI Taxonomy" id="3028027"/>
    <lineage>
        <taxon>Eukaryota</taxon>
        <taxon>Rhodophyta</taxon>
        <taxon>Bangiophyceae</taxon>
        <taxon>Galdieriales</taxon>
        <taxon>Galdieriaceae</taxon>
        <taxon>Galdieria</taxon>
    </lineage>
</organism>
<feature type="compositionally biased region" description="Basic residues" evidence="1">
    <location>
        <begin position="63"/>
        <end position="76"/>
    </location>
</feature>
<comment type="caution">
    <text evidence="2">The sequence shown here is derived from an EMBL/GenBank/DDBJ whole genome shotgun (WGS) entry which is preliminary data.</text>
</comment>
<dbReference type="PANTHER" id="PTHR20908:SF1">
    <property type="entry name" value="LD15586P"/>
    <property type="match status" value="1"/>
</dbReference>
<protein>
    <recommendedName>
        <fullName evidence="4">Transmembrane protein 53</fullName>
    </recommendedName>
</protein>
<evidence type="ECO:0000256" key="1">
    <source>
        <dbReference type="SAM" id="MobiDB-lite"/>
    </source>
</evidence>
<sequence>MNGFAFCWLSSAFPQRKQVVSKRANVVLCRHSIPKNRNIITICASKGPPRQTSFRSFLNSLARKKPSSPSRKHRAFRNGASDGSSGNGSGGGRFKYLFDEREPPNRTFLGIMFLLRSFFGVLRGGPSFDGFYGFLIVYSLTAQRTRSHLGSCLAETAAKTDVASPEKNQKCSAFISETARPAVVLLSFLGAKQRQLKKYADFYFSKGYDVYVVFNNLPTAIFPSVTQRQARKVLDILEKIPDGQPVFVHAISIGTGIWGLVLEEFRKNSKRLEHLKGKISGVIYDSGPSNVSPSLLANGLYSACPKLSKKVWNVITNVTFWLTRAGTKFRVGELALQDHQVEQAPQLYLYSRDDHVISSLHESIQKFVEKNKQRGVEVYQQVWEKSLHATHLKVHPEEYMKSVEDFLNRCLQLRNKMNQHLIPGCVKSH</sequence>
<dbReference type="InterPro" id="IPR029058">
    <property type="entry name" value="AB_hydrolase_fold"/>
</dbReference>
<dbReference type="Pfam" id="PF05705">
    <property type="entry name" value="DUF829"/>
    <property type="match status" value="1"/>
</dbReference>
<dbReference type="SUPFAM" id="SSF53474">
    <property type="entry name" value="alpha/beta-Hydrolases"/>
    <property type="match status" value="1"/>
</dbReference>
<dbReference type="InterPro" id="IPR008547">
    <property type="entry name" value="DUF829_TMEM53"/>
</dbReference>
<dbReference type="EMBL" id="JANCYU010000022">
    <property type="protein sequence ID" value="KAK4524199.1"/>
    <property type="molecule type" value="Genomic_DNA"/>
</dbReference>
<name>A0AAV9I9W2_9RHOD</name>
<feature type="region of interest" description="Disordered" evidence="1">
    <location>
        <begin position="63"/>
        <end position="88"/>
    </location>
</feature>
<gene>
    <name evidence="2" type="ORF">GAYE_SCF02G2098</name>
</gene>
<proteinExistence type="predicted"/>
<keyword evidence="3" id="KW-1185">Reference proteome</keyword>